<dbReference type="AlphaFoldDB" id="A0A2P2NQJ2"/>
<accession>A0A2P2NQJ2</accession>
<keyword evidence="1" id="KW-0732">Signal</keyword>
<sequence>MALCISVCFVCVVGLADRFVCLFVCLVRPHGSLDFVSVIENCNG</sequence>
<evidence type="ECO:0000313" key="2">
    <source>
        <dbReference type="EMBL" id="MBX44715.1"/>
    </source>
</evidence>
<feature type="chain" id="PRO_5015134961" evidence="1">
    <location>
        <begin position="19"/>
        <end position="44"/>
    </location>
</feature>
<reference evidence="2" key="1">
    <citation type="submission" date="2018-02" db="EMBL/GenBank/DDBJ databases">
        <title>Rhizophora mucronata_Transcriptome.</title>
        <authorList>
            <person name="Meera S.P."/>
            <person name="Sreeshan A."/>
            <person name="Augustine A."/>
        </authorList>
    </citation>
    <scope>NUCLEOTIDE SEQUENCE</scope>
    <source>
        <tissue evidence="2">Leaf</tissue>
    </source>
</reference>
<dbReference type="EMBL" id="GGEC01064231">
    <property type="protein sequence ID" value="MBX44715.1"/>
    <property type="molecule type" value="Transcribed_RNA"/>
</dbReference>
<feature type="signal peptide" evidence="1">
    <location>
        <begin position="1"/>
        <end position="18"/>
    </location>
</feature>
<protein>
    <submittedName>
        <fullName evidence="2">Uncharacterized protein</fullName>
    </submittedName>
</protein>
<organism evidence="2">
    <name type="scientific">Rhizophora mucronata</name>
    <name type="common">Asiatic mangrove</name>
    <dbReference type="NCBI Taxonomy" id="61149"/>
    <lineage>
        <taxon>Eukaryota</taxon>
        <taxon>Viridiplantae</taxon>
        <taxon>Streptophyta</taxon>
        <taxon>Embryophyta</taxon>
        <taxon>Tracheophyta</taxon>
        <taxon>Spermatophyta</taxon>
        <taxon>Magnoliopsida</taxon>
        <taxon>eudicotyledons</taxon>
        <taxon>Gunneridae</taxon>
        <taxon>Pentapetalae</taxon>
        <taxon>rosids</taxon>
        <taxon>fabids</taxon>
        <taxon>Malpighiales</taxon>
        <taxon>Rhizophoraceae</taxon>
        <taxon>Rhizophora</taxon>
    </lineage>
</organism>
<proteinExistence type="predicted"/>
<evidence type="ECO:0000256" key="1">
    <source>
        <dbReference type="SAM" id="SignalP"/>
    </source>
</evidence>
<name>A0A2P2NQJ2_RHIMU</name>